<dbReference type="AlphaFoldDB" id="A0A0E9TFR8"/>
<proteinExistence type="predicted"/>
<evidence type="ECO:0000256" key="1">
    <source>
        <dbReference type="SAM" id="MobiDB-lite"/>
    </source>
</evidence>
<name>A0A0E9TFR8_ANGAN</name>
<dbReference type="EMBL" id="GBXM01056842">
    <property type="protein sequence ID" value="JAH51735.1"/>
    <property type="molecule type" value="Transcribed_RNA"/>
</dbReference>
<organism evidence="2">
    <name type="scientific">Anguilla anguilla</name>
    <name type="common">European freshwater eel</name>
    <name type="synonym">Muraena anguilla</name>
    <dbReference type="NCBI Taxonomy" id="7936"/>
    <lineage>
        <taxon>Eukaryota</taxon>
        <taxon>Metazoa</taxon>
        <taxon>Chordata</taxon>
        <taxon>Craniata</taxon>
        <taxon>Vertebrata</taxon>
        <taxon>Euteleostomi</taxon>
        <taxon>Actinopterygii</taxon>
        <taxon>Neopterygii</taxon>
        <taxon>Teleostei</taxon>
        <taxon>Anguilliformes</taxon>
        <taxon>Anguillidae</taxon>
        <taxon>Anguilla</taxon>
    </lineage>
</organism>
<reference evidence="2" key="1">
    <citation type="submission" date="2014-11" db="EMBL/GenBank/DDBJ databases">
        <authorList>
            <person name="Amaro Gonzalez C."/>
        </authorList>
    </citation>
    <scope>NUCLEOTIDE SEQUENCE</scope>
</reference>
<protein>
    <submittedName>
        <fullName evidence="2">Uncharacterized protein</fullName>
    </submittedName>
</protein>
<feature type="region of interest" description="Disordered" evidence="1">
    <location>
        <begin position="40"/>
        <end position="60"/>
    </location>
</feature>
<sequence>MLKLSSIRGILQTSSASELIISLCMPAPLWMPTATSNYSHDIEQESRRSHHNSEKWRLSL</sequence>
<reference evidence="2" key="2">
    <citation type="journal article" date="2015" name="Fish Shellfish Immunol.">
        <title>Early steps in the European eel (Anguilla anguilla)-Vibrio vulnificus interaction in the gills: Role of the RtxA13 toxin.</title>
        <authorList>
            <person name="Callol A."/>
            <person name="Pajuelo D."/>
            <person name="Ebbesson L."/>
            <person name="Teles M."/>
            <person name="MacKenzie S."/>
            <person name="Amaro C."/>
        </authorList>
    </citation>
    <scope>NUCLEOTIDE SEQUENCE</scope>
</reference>
<evidence type="ECO:0000313" key="2">
    <source>
        <dbReference type="EMBL" id="JAH51735.1"/>
    </source>
</evidence>
<accession>A0A0E9TFR8</accession>